<keyword evidence="12" id="KW-1185">Reference proteome</keyword>
<dbReference type="InterPro" id="IPR054425">
    <property type="entry name" value="Cdc6_ORC1-like_ATPase_lid"/>
</dbReference>
<feature type="domain" description="AAA+ ATPase" evidence="9">
    <location>
        <begin position="124"/>
        <end position="269"/>
    </location>
</feature>
<dbReference type="InterPro" id="IPR049945">
    <property type="entry name" value="AAA_22"/>
</dbReference>
<evidence type="ECO:0000256" key="7">
    <source>
        <dbReference type="PIRNR" id="PIRNR001767"/>
    </source>
</evidence>
<proteinExistence type="inferred from homology"/>
<dbReference type="GO" id="GO:0016887">
    <property type="term" value="F:ATP hydrolysis activity"/>
    <property type="evidence" value="ECO:0007669"/>
    <property type="project" value="InterPro"/>
</dbReference>
<dbReference type="Pfam" id="PF22606">
    <property type="entry name" value="Cdc6-ORC-like_ATPase_lid"/>
    <property type="match status" value="1"/>
</dbReference>
<dbReference type="SMART" id="SM01074">
    <property type="entry name" value="Cdc6_C"/>
    <property type="match status" value="1"/>
</dbReference>
<dbReference type="InterPro" id="IPR050311">
    <property type="entry name" value="ORC1/CDC6"/>
</dbReference>
<dbReference type="InterPro" id="IPR016314">
    <property type="entry name" value="Cdc6/18"/>
</dbReference>
<dbReference type="GO" id="GO:0051301">
    <property type="term" value="P:cell division"/>
    <property type="evidence" value="ECO:0007669"/>
    <property type="project" value="UniProtKB-UniRule"/>
</dbReference>
<evidence type="ECO:0000256" key="3">
    <source>
        <dbReference type="ARBA" id="ARBA00022618"/>
    </source>
</evidence>
<dbReference type="PIRSF" id="PIRSF001767">
    <property type="entry name" value="Cdc6"/>
    <property type="match status" value="1"/>
</dbReference>
<evidence type="ECO:0000259" key="9">
    <source>
        <dbReference type="SMART" id="SM00382"/>
    </source>
</evidence>
<evidence type="ECO:0000259" key="10">
    <source>
        <dbReference type="SMART" id="SM01074"/>
    </source>
</evidence>
<dbReference type="AlphaFoldDB" id="A0AAW1DN55"/>
<evidence type="ECO:0000313" key="12">
    <source>
        <dbReference type="Proteomes" id="UP001461498"/>
    </source>
</evidence>
<evidence type="ECO:0000256" key="8">
    <source>
        <dbReference type="SAM" id="MobiDB-lite"/>
    </source>
</evidence>
<feature type="domain" description="Cdc6 C-terminal" evidence="10">
    <location>
        <begin position="376"/>
        <end position="457"/>
    </location>
</feature>
<dbReference type="InterPro" id="IPR036390">
    <property type="entry name" value="WH_DNA-bd_sf"/>
</dbReference>
<dbReference type="SUPFAM" id="SSF46785">
    <property type="entry name" value="Winged helix' DNA-binding domain"/>
    <property type="match status" value="1"/>
</dbReference>
<dbReference type="PANTHER" id="PTHR10763:SF26">
    <property type="entry name" value="CELL DIVISION CONTROL PROTEIN 6 HOMOLOG"/>
    <property type="match status" value="1"/>
</dbReference>
<keyword evidence="4" id="KW-0235">DNA replication</keyword>
<dbReference type="Gene3D" id="1.10.8.60">
    <property type="match status" value="1"/>
</dbReference>
<keyword evidence="6" id="KW-0131">Cell cycle</keyword>
<keyword evidence="5 7" id="KW-0539">Nucleus</keyword>
<protein>
    <recommendedName>
        <fullName evidence="7">Cell division control protein</fullName>
    </recommendedName>
</protein>
<dbReference type="Pfam" id="PF13401">
    <property type="entry name" value="AAA_22"/>
    <property type="match status" value="1"/>
</dbReference>
<organism evidence="11 12">
    <name type="scientific">Rhynocoris fuscipes</name>
    <dbReference type="NCBI Taxonomy" id="488301"/>
    <lineage>
        <taxon>Eukaryota</taxon>
        <taxon>Metazoa</taxon>
        <taxon>Ecdysozoa</taxon>
        <taxon>Arthropoda</taxon>
        <taxon>Hexapoda</taxon>
        <taxon>Insecta</taxon>
        <taxon>Pterygota</taxon>
        <taxon>Neoptera</taxon>
        <taxon>Paraneoptera</taxon>
        <taxon>Hemiptera</taxon>
        <taxon>Heteroptera</taxon>
        <taxon>Panheteroptera</taxon>
        <taxon>Cimicomorpha</taxon>
        <taxon>Reduviidae</taxon>
        <taxon>Harpactorinae</taxon>
        <taxon>Harpactorini</taxon>
        <taxon>Rhynocoris</taxon>
    </lineage>
</organism>
<evidence type="ECO:0000256" key="4">
    <source>
        <dbReference type="ARBA" id="ARBA00022705"/>
    </source>
</evidence>
<dbReference type="FunFam" id="3.40.50.300:FF:000547">
    <property type="entry name" value="Cell division control protein"/>
    <property type="match status" value="1"/>
</dbReference>
<dbReference type="SMART" id="SM00382">
    <property type="entry name" value="AAA"/>
    <property type="match status" value="1"/>
</dbReference>
<dbReference type="GO" id="GO:0033314">
    <property type="term" value="P:mitotic DNA replication checkpoint signaling"/>
    <property type="evidence" value="ECO:0007669"/>
    <property type="project" value="TreeGrafter"/>
</dbReference>
<evidence type="ECO:0000256" key="5">
    <source>
        <dbReference type="ARBA" id="ARBA00023242"/>
    </source>
</evidence>
<evidence type="ECO:0000256" key="2">
    <source>
        <dbReference type="ARBA" id="ARBA00006184"/>
    </source>
</evidence>
<evidence type="ECO:0000256" key="6">
    <source>
        <dbReference type="ARBA" id="ARBA00023306"/>
    </source>
</evidence>
<name>A0AAW1DN55_9HEMI</name>
<comment type="caution">
    <text evidence="11">The sequence shown here is derived from an EMBL/GenBank/DDBJ whole genome shotgun (WGS) entry which is preliminary data.</text>
</comment>
<dbReference type="Gene3D" id="1.10.10.10">
    <property type="entry name" value="Winged helix-like DNA-binding domain superfamily/Winged helix DNA-binding domain"/>
    <property type="match status" value="1"/>
</dbReference>
<keyword evidence="3" id="KW-0132">Cell division</keyword>
<dbReference type="GO" id="GO:0006270">
    <property type="term" value="P:DNA replication initiation"/>
    <property type="evidence" value="ECO:0007669"/>
    <property type="project" value="UniProtKB-UniRule"/>
</dbReference>
<reference evidence="11 12" key="1">
    <citation type="submission" date="2022-12" db="EMBL/GenBank/DDBJ databases">
        <title>Chromosome-level genome assembly of true bugs.</title>
        <authorList>
            <person name="Ma L."/>
            <person name="Li H."/>
        </authorList>
    </citation>
    <scope>NUCLEOTIDE SEQUENCE [LARGE SCALE GENOMIC DNA]</scope>
    <source>
        <strain evidence="11">Lab_2022b</strain>
    </source>
</reference>
<dbReference type="PANTHER" id="PTHR10763">
    <property type="entry name" value="CELL DIVISION CONTROL PROTEIN 6-RELATED"/>
    <property type="match status" value="1"/>
</dbReference>
<feature type="region of interest" description="Disordered" evidence="8">
    <location>
        <begin position="21"/>
        <end position="41"/>
    </location>
</feature>
<dbReference type="Pfam" id="PF09079">
    <property type="entry name" value="WHD_Cdc6"/>
    <property type="match status" value="1"/>
</dbReference>
<dbReference type="Gene3D" id="3.40.50.300">
    <property type="entry name" value="P-loop containing nucleotide triphosphate hydrolases"/>
    <property type="match status" value="1"/>
</dbReference>
<evidence type="ECO:0000256" key="1">
    <source>
        <dbReference type="ARBA" id="ARBA00004123"/>
    </source>
</evidence>
<dbReference type="GO" id="GO:0003688">
    <property type="term" value="F:DNA replication origin binding"/>
    <property type="evidence" value="ECO:0007669"/>
    <property type="project" value="TreeGrafter"/>
</dbReference>
<dbReference type="InterPro" id="IPR036388">
    <property type="entry name" value="WH-like_DNA-bd_sf"/>
</dbReference>
<gene>
    <name evidence="11" type="ORF">O3M35_004806</name>
</gene>
<comment type="similarity">
    <text evidence="2 7">Belongs to the CDC6/cdc18 family.</text>
</comment>
<dbReference type="GO" id="GO:0005634">
    <property type="term" value="C:nucleus"/>
    <property type="evidence" value="ECO:0007669"/>
    <property type="project" value="UniProtKB-SubCell"/>
</dbReference>
<comment type="subcellular location">
    <subcellularLocation>
        <location evidence="1 7">Nucleus</location>
    </subcellularLocation>
</comment>
<dbReference type="InterPro" id="IPR027417">
    <property type="entry name" value="P-loop_NTPase"/>
</dbReference>
<dbReference type="InterPro" id="IPR015163">
    <property type="entry name" value="Cdc6_C"/>
</dbReference>
<dbReference type="Proteomes" id="UP001461498">
    <property type="component" value="Unassembled WGS sequence"/>
</dbReference>
<dbReference type="EMBL" id="JAPXFL010000002">
    <property type="protein sequence ID" value="KAK9509919.1"/>
    <property type="molecule type" value="Genomic_DNA"/>
</dbReference>
<dbReference type="SUPFAM" id="SSF52540">
    <property type="entry name" value="P-loop containing nucleoside triphosphate hydrolases"/>
    <property type="match status" value="1"/>
</dbReference>
<evidence type="ECO:0000313" key="11">
    <source>
        <dbReference type="EMBL" id="KAK9509919.1"/>
    </source>
</evidence>
<comment type="function">
    <text evidence="7">Involved in the initiation of DNA replication. Also participates in checkpoint controls that ensure DNA replication is completed before mitosis is initiated.</text>
</comment>
<sequence>MSKLQTTIQFAHKKANARISLKLEEKENNKSESPKKVNKKCNNDEVAMREINGQRNLKRLSLEGDSDCCSPPKQECSSKQTSDEIVHSSAIKALHSTLPSKLPGREDKIDEISSIFYECLEMKKSATVYISGPPGTGKTACLNYIMQLPKISKGFKTVYVNCTGIKSSGAVYRKVADELMLNLKCRTEKDFQKAIQNYIQSDHRMILLILDEIDQLESKRQSILYSIFEWPLLPNSHVVLVGIANALDLTDRVLPRLKAKIQFQPTIIAFAPYSKQQIIDILSERLKEVGVEKILTGGALQLLASKLAAISGDIRKALDLARRVVELAQSKEQNGKTVSLQEVLTVVNDVYSTSVSLCSASNSTSGEPFPLQQKLLVCTALLARKHSKSRDLTLGKLHDIYRKVCGKCNLSALDLSEFLSLAELVESRGVIRIQGKIKNRLSKVIMQWDETEVATALKDKELLASILTDTSCIP</sequence>
<accession>A0AAW1DN55</accession>
<dbReference type="InterPro" id="IPR003593">
    <property type="entry name" value="AAA+_ATPase"/>
</dbReference>
<dbReference type="CDD" id="cd00009">
    <property type="entry name" value="AAA"/>
    <property type="match status" value="1"/>
</dbReference>